<protein>
    <submittedName>
        <fullName evidence="1">Uncharacterized protein</fullName>
    </submittedName>
</protein>
<gene>
    <name evidence="1" type="ORF">GCM10022255_043770</name>
</gene>
<evidence type="ECO:0000313" key="2">
    <source>
        <dbReference type="Proteomes" id="UP001500620"/>
    </source>
</evidence>
<dbReference type="EMBL" id="BAABAT010000011">
    <property type="protein sequence ID" value="GAA4251378.1"/>
    <property type="molecule type" value="Genomic_DNA"/>
</dbReference>
<comment type="caution">
    <text evidence="1">The sequence shown here is derived from an EMBL/GenBank/DDBJ whole genome shotgun (WGS) entry which is preliminary data.</text>
</comment>
<evidence type="ECO:0000313" key="1">
    <source>
        <dbReference type="EMBL" id="GAA4251378.1"/>
    </source>
</evidence>
<organism evidence="1 2">
    <name type="scientific">Dactylosporangium darangshiense</name>
    <dbReference type="NCBI Taxonomy" id="579108"/>
    <lineage>
        <taxon>Bacteria</taxon>
        <taxon>Bacillati</taxon>
        <taxon>Actinomycetota</taxon>
        <taxon>Actinomycetes</taxon>
        <taxon>Micromonosporales</taxon>
        <taxon>Micromonosporaceae</taxon>
        <taxon>Dactylosporangium</taxon>
    </lineage>
</organism>
<proteinExistence type="predicted"/>
<reference evidence="2" key="1">
    <citation type="journal article" date="2019" name="Int. J. Syst. Evol. Microbiol.">
        <title>The Global Catalogue of Microorganisms (GCM) 10K type strain sequencing project: providing services to taxonomists for standard genome sequencing and annotation.</title>
        <authorList>
            <consortium name="The Broad Institute Genomics Platform"/>
            <consortium name="The Broad Institute Genome Sequencing Center for Infectious Disease"/>
            <person name="Wu L."/>
            <person name="Ma J."/>
        </authorList>
    </citation>
    <scope>NUCLEOTIDE SEQUENCE [LARGE SCALE GENOMIC DNA]</scope>
    <source>
        <strain evidence="2">JCM 17441</strain>
    </source>
</reference>
<sequence>MAAESGERRCAVAAVSGGSGEGQRAAAVASGGERWWRRAAKGQSQPLDWATPTASMRLRVPVFVMAADR</sequence>
<accession>A0ABP8DAL3</accession>
<name>A0ABP8DAL3_9ACTN</name>
<dbReference type="Proteomes" id="UP001500620">
    <property type="component" value="Unassembled WGS sequence"/>
</dbReference>
<keyword evidence="2" id="KW-1185">Reference proteome</keyword>